<feature type="region of interest" description="Disordered" evidence="1">
    <location>
        <begin position="52"/>
        <end position="73"/>
    </location>
</feature>
<organism evidence="2 3">
    <name type="scientific">Liparis tanakae</name>
    <name type="common">Tanaka's snailfish</name>
    <dbReference type="NCBI Taxonomy" id="230148"/>
    <lineage>
        <taxon>Eukaryota</taxon>
        <taxon>Metazoa</taxon>
        <taxon>Chordata</taxon>
        <taxon>Craniata</taxon>
        <taxon>Vertebrata</taxon>
        <taxon>Euteleostomi</taxon>
        <taxon>Actinopterygii</taxon>
        <taxon>Neopterygii</taxon>
        <taxon>Teleostei</taxon>
        <taxon>Neoteleostei</taxon>
        <taxon>Acanthomorphata</taxon>
        <taxon>Eupercaria</taxon>
        <taxon>Perciformes</taxon>
        <taxon>Cottioidei</taxon>
        <taxon>Cottales</taxon>
        <taxon>Liparidae</taxon>
        <taxon>Liparis</taxon>
    </lineage>
</organism>
<protein>
    <submittedName>
        <fullName evidence="2">Uncharacterized protein</fullName>
    </submittedName>
</protein>
<feature type="region of interest" description="Disordered" evidence="1">
    <location>
        <begin position="90"/>
        <end position="124"/>
    </location>
</feature>
<feature type="compositionally biased region" description="Basic and acidic residues" evidence="1">
    <location>
        <begin position="55"/>
        <end position="67"/>
    </location>
</feature>
<evidence type="ECO:0000256" key="1">
    <source>
        <dbReference type="SAM" id="MobiDB-lite"/>
    </source>
</evidence>
<dbReference type="Proteomes" id="UP000314294">
    <property type="component" value="Unassembled WGS sequence"/>
</dbReference>
<accession>A0A4Z2HZA4</accession>
<evidence type="ECO:0000313" key="2">
    <source>
        <dbReference type="EMBL" id="TNN71067.1"/>
    </source>
</evidence>
<comment type="caution">
    <text evidence="2">The sequence shown here is derived from an EMBL/GenBank/DDBJ whole genome shotgun (WGS) entry which is preliminary data.</text>
</comment>
<sequence>MGMTPEEFDGSTTAGFLSHTSRPTVFHRTVHQPNLCRCVPDVLVLITDQPGAVGRQREAAEDPERSPDGLQLLSRDKAVDVLSVIAKSAKALQPPRLSSSSAERPLHGRSAGSASELRAGALPL</sequence>
<keyword evidence="3" id="KW-1185">Reference proteome</keyword>
<evidence type="ECO:0000313" key="3">
    <source>
        <dbReference type="Proteomes" id="UP000314294"/>
    </source>
</evidence>
<name>A0A4Z2HZA4_9TELE</name>
<reference evidence="2 3" key="1">
    <citation type="submission" date="2019-03" db="EMBL/GenBank/DDBJ databases">
        <title>First draft genome of Liparis tanakae, snailfish: a comprehensive survey of snailfish specific genes.</title>
        <authorList>
            <person name="Kim W."/>
            <person name="Song I."/>
            <person name="Jeong J.-H."/>
            <person name="Kim D."/>
            <person name="Kim S."/>
            <person name="Ryu S."/>
            <person name="Song J.Y."/>
            <person name="Lee S.K."/>
        </authorList>
    </citation>
    <scope>NUCLEOTIDE SEQUENCE [LARGE SCALE GENOMIC DNA]</scope>
    <source>
        <tissue evidence="2">Muscle</tissue>
    </source>
</reference>
<gene>
    <name evidence="2" type="ORF">EYF80_018728</name>
</gene>
<dbReference type="EMBL" id="SRLO01000155">
    <property type="protein sequence ID" value="TNN71067.1"/>
    <property type="molecule type" value="Genomic_DNA"/>
</dbReference>
<dbReference type="AlphaFoldDB" id="A0A4Z2HZA4"/>
<proteinExistence type="predicted"/>